<keyword evidence="3" id="KW-1185">Reference proteome</keyword>
<organism evidence="2 3">
    <name type="scientific">Fusarium sarcochroum</name>
    <dbReference type="NCBI Taxonomy" id="1208366"/>
    <lineage>
        <taxon>Eukaryota</taxon>
        <taxon>Fungi</taxon>
        <taxon>Dikarya</taxon>
        <taxon>Ascomycota</taxon>
        <taxon>Pezizomycotina</taxon>
        <taxon>Sordariomycetes</taxon>
        <taxon>Hypocreomycetidae</taxon>
        <taxon>Hypocreales</taxon>
        <taxon>Nectriaceae</taxon>
        <taxon>Fusarium</taxon>
        <taxon>Fusarium lateritium species complex</taxon>
    </lineage>
</organism>
<gene>
    <name evidence="2" type="ORF">FSARC_13489</name>
</gene>
<dbReference type="Proteomes" id="UP000622797">
    <property type="component" value="Unassembled WGS sequence"/>
</dbReference>
<reference evidence="2" key="2">
    <citation type="submission" date="2020-05" db="EMBL/GenBank/DDBJ databases">
        <authorList>
            <person name="Kim H.-S."/>
            <person name="Proctor R.H."/>
            <person name="Brown D.W."/>
        </authorList>
    </citation>
    <scope>NUCLEOTIDE SEQUENCE</scope>
    <source>
        <strain evidence="2">NRRL 20472</strain>
    </source>
</reference>
<feature type="compositionally biased region" description="Polar residues" evidence="1">
    <location>
        <begin position="392"/>
        <end position="403"/>
    </location>
</feature>
<feature type="region of interest" description="Disordered" evidence="1">
    <location>
        <begin position="424"/>
        <end position="473"/>
    </location>
</feature>
<dbReference type="OrthoDB" id="3251507at2759"/>
<dbReference type="AlphaFoldDB" id="A0A8H4WTK5"/>
<dbReference type="PANTHER" id="PTHR42037">
    <property type="match status" value="1"/>
</dbReference>
<reference evidence="2" key="1">
    <citation type="journal article" date="2020" name="BMC Genomics">
        <title>Correction to: Identification and distribution of gene clusters required for synthesis of sphingolipid metabolism inhibitors in diverse species of the filamentous fungus Fusarium.</title>
        <authorList>
            <person name="Kim H.S."/>
            <person name="Lohmar J.M."/>
            <person name="Busman M."/>
            <person name="Brown D.W."/>
            <person name="Naumann T.A."/>
            <person name="Divon H.H."/>
            <person name="Lysoe E."/>
            <person name="Uhlig S."/>
            <person name="Proctor R.H."/>
        </authorList>
    </citation>
    <scope>NUCLEOTIDE SEQUENCE</scope>
    <source>
        <strain evidence="2">NRRL 20472</strain>
    </source>
</reference>
<feature type="region of interest" description="Disordered" evidence="1">
    <location>
        <begin position="382"/>
        <end position="403"/>
    </location>
</feature>
<evidence type="ECO:0000256" key="1">
    <source>
        <dbReference type="SAM" id="MobiDB-lite"/>
    </source>
</evidence>
<dbReference type="EMBL" id="JABEXW010001011">
    <property type="protein sequence ID" value="KAF4949399.1"/>
    <property type="molecule type" value="Genomic_DNA"/>
</dbReference>
<proteinExistence type="predicted"/>
<dbReference type="PANTHER" id="PTHR42037:SF1">
    <property type="match status" value="1"/>
</dbReference>
<feature type="compositionally biased region" description="Basic and acidic residues" evidence="1">
    <location>
        <begin position="427"/>
        <end position="446"/>
    </location>
</feature>
<accession>A0A8H4WTK5</accession>
<dbReference type="InterPro" id="IPR027796">
    <property type="entry name" value="OTT_1508_deam-like"/>
</dbReference>
<comment type="caution">
    <text evidence="2">The sequence shown here is derived from an EMBL/GenBank/DDBJ whole genome shotgun (WGS) entry which is preliminary data.</text>
</comment>
<dbReference type="Pfam" id="PF14441">
    <property type="entry name" value="OTT_1508_deam"/>
    <property type="match status" value="1"/>
</dbReference>
<feature type="compositionally biased region" description="Basic and acidic residues" evidence="1">
    <location>
        <begin position="460"/>
        <end position="473"/>
    </location>
</feature>
<protein>
    <submittedName>
        <fullName evidence="2">Uncharacterized protein</fullName>
    </submittedName>
</protein>
<name>A0A8H4WTK5_9HYPO</name>
<sequence length="473" mass="53705">MCPFRRIAEGPTFDASTGLRPLFQAFVSKLAFLCCTTPGPPTISACAVLQLPDRVQYVFGFNQRNESQLLEIQIGIARILRLFTPSSGQRTRTDDQIRSEALRASLELSELRVRSYLKALGDHLRDCLSACRREATHNINHSAVCDLIISLSQLFRSDVFVDIRARLAREEDLMSTRHWSDFVHVAGRLQSYKRAVDLILLVTKTWPRLFSDFQVCMIPSSSGTPGILQGNPLTAHQVTRKMSSEPAFLDLYEDQIQHLSVHDLDGEIARLWYTKPEPIVHAEVLVHDWLENSEGGIRPERFFNRWKFIGTSKPPCKLCSYFFDEYPTDVQVRSSHQNVYFPWRMPDIYEDQGDAARITRMRVIDRMKLRINADIARIMSEKLSDGRPHDSSAYTTLQPHGMTGTHTSPFPVEGTALLLDSLSIPDPQEHEDTGKGATETDQKFDESDGEILLFQGRSAAQKDPHKKTNEKAD</sequence>
<evidence type="ECO:0000313" key="2">
    <source>
        <dbReference type="EMBL" id="KAF4949399.1"/>
    </source>
</evidence>
<evidence type="ECO:0000313" key="3">
    <source>
        <dbReference type="Proteomes" id="UP000622797"/>
    </source>
</evidence>